<feature type="compositionally biased region" description="Acidic residues" evidence="1">
    <location>
        <begin position="89"/>
        <end position="110"/>
    </location>
</feature>
<dbReference type="SUPFAM" id="SSF49764">
    <property type="entry name" value="HSP20-like chaperones"/>
    <property type="match status" value="1"/>
</dbReference>
<feature type="region of interest" description="Disordered" evidence="1">
    <location>
        <begin position="55"/>
        <end position="118"/>
    </location>
</feature>
<dbReference type="GO" id="GO:0006457">
    <property type="term" value="P:protein folding"/>
    <property type="evidence" value="ECO:0007669"/>
    <property type="project" value="TreeGrafter"/>
</dbReference>
<dbReference type="Proteomes" id="UP001152320">
    <property type="component" value="Chromosome 18"/>
</dbReference>
<dbReference type="GO" id="GO:0005829">
    <property type="term" value="C:cytosol"/>
    <property type="evidence" value="ECO:0007669"/>
    <property type="project" value="TreeGrafter"/>
</dbReference>
<dbReference type="PANTHER" id="PTHR22932:SF1">
    <property type="entry name" value="CO-CHAPERONE PROTEIN DAF-41"/>
    <property type="match status" value="1"/>
</dbReference>
<dbReference type="GO" id="GO:0005634">
    <property type="term" value="C:nucleus"/>
    <property type="evidence" value="ECO:0007669"/>
    <property type="project" value="TreeGrafter"/>
</dbReference>
<comment type="caution">
    <text evidence="2">The sequence shown here is derived from an EMBL/GenBank/DDBJ whole genome shotgun (WGS) entry which is preliminary data.</text>
</comment>
<evidence type="ECO:0000256" key="1">
    <source>
        <dbReference type="SAM" id="MobiDB-lite"/>
    </source>
</evidence>
<name>A0A9Q1BED6_HOLLE</name>
<evidence type="ECO:0000313" key="3">
    <source>
        <dbReference type="Proteomes" id="UP001152320"/>
    </source>
</evidence>
<dbReference type="EMBL" id="JAIZAY010000018">
    <property type="protein sequence ID" value="KAJ8024696.1"/>
    <property type="molecule type" value="Genomic_DNA"/>
</dbReference>
<accession>A0A9Q1BED6</accession>
<sequence>MEFYGEISKSDSKYAVRDRHVEFILKRKEAGSYWPRLLKTTTKQHWLKVDFQKWRDESEEEEEEDTRGLDQMLKDMGGINDTLPNMDDINAEEEEDDSDDDEMPDLEEDKTDEKETSE</sequence>
<evidence type="ECO:0000313" key="2">
    <source>
        <dbReference type="EMBL" id="KAJ8024696.1"/>
    </source>
</evidence>
<keyword evidence="3" id="KW-1185">Reference proteome</keyword>
<organism evidence="2 3">
    <name type="scientific">Holothuria leucospilota</name>
    <name type="common">Black long sea cucumber</name>
    <name type="synonym">Mertensiothuria leucospilota</name>
    <dbReference type="NCBI Taxonomy" id="206669"/>
    <lineage>
        <taxon>Eukaryota</taxon>
        <taxon>Metazoa</taxon>
        <taxon>Echinodermata</taxon>
        <taxon>Eleutherozoa</taxon>
        <taxon>Echinozoa</taxon>
        <taxon>Holothuroidea</taxon>
        <taxon>Aspidochirotacea</taxon>
        <taxon>Aspidochirotida</taxon>
        <taxon>Holothuriidae</taxon>
        <taxon>Holothuria</taxon>
    </lineage>
</organism>
<dbReference type="GO" id="GO:0051087">
    <property type="term" value="F:protein-folding chaperone binding"/>
    <property type="evidence" value="ECO:0007669"/>
    <property type="project" value="TreeGrafter"/>
</dbReference>
<dbReference type="GO" id="GO:0051131">
    <property type="term" value="P:chaperone-mediated protein complex assembly"/>
    <property type="evidence" value="ECO:0007669"/>
    <property type="project" value="TreeGrafter"/>
</dbReference>
<gene>
    <name evidence="2" type="ORF">HOLleu_34673</name>
</gene>
<dbReference type="AlphaFoldDB" id="A0A9Q1BED6"/>
<proteinExistence type="predicted"/>
<protein>
    <submittedName>
        <fullName evidence="2">Prostaglandin E synthase 3</fullName>
    </submittedName>
</protein>
<dbReference type="Gene3D" id="2.60.40.790">
    <property type="match status" value="1"/>
</dbReference>
<dbReference type="InterPro" id="IPR045250">
    <property type="entry name" value="p23-like"/>
</dbReference>
<reference evidence="2" key="1">
    <citation type="submission" date="2021-10" db="EMBL/GenBank/DDBJ databases">
        <title>Tropical sea cucumber genome reveals ecological adaptation and Cuvierian tubules defense mechanism.</title>
        <authorList>
            <person name="Chen T."/>
        </authorList>
    </citation>
    <scope>NUCLEOTIDE SEQUENCE</scope>
    <source>
        <strain evidence="2">Nanhai2018</strain>
        <tissue evidence="2">Muscle</tissue>
    </source>
</reference>
<dbReference type="PANTHER" id="PTHR22932">
    <property type="entry name" value="TELOMERASE-BINDING PROTEIN P23 HSP90 CO-CHAPERONE"/>
    <property type="match status" value="1"/>
</dbReference>
<dbReference type="OrthoDB" id="1564555at2759"/>
<dbReference type="InterPro" id="IPR008978">
    <property type="entry name" value="HSP20-like_chaperone"/>
</dbReference>
<dbReference type="GO" id="GO:0051879">
    <property type="term" value="F:Hsp90 protein binding"/>
    <property type="evidence" value="ECO:0007669"/>
    <property type="project" value="InterPro"/>
</dbReference>